<dbReference type="GO" id="GO:0019867">
    <property type="term" value="C:outer membrane"/>
    <property type="evidence" value="ECO:0007669"/>
    <property type="project" value="InterPro"/>
</dbReference>
<organism evidence="3 4">
    <name type="scientific">Hominenteromicrobium mulieris</name>
    <dbReference type="NCBI Taxonomy" id="2885357"/>
    <lineage>
        <taxon>Bacteria</taxon>
        <taxon>Bacillati</taxon>
        <taxon>Bacillota</taxon>
        <taxon>Clostridia</taxon>
        <taxon>Eubacteriales</taxon>
        <taxon>Oscillospiraceae</taxon>
        <taxon>Hominenteromicrobium</taxon>
    </lineage>
</organism>
<dbReference type="SMART" id="SM01208">
    <property type="entry name" value="G5"/>
    <property type="match status" value="1"/>
</dbReference>
<evidence type="ECO:0000259" key="2">
    <source>
        <dbReference type="PROSITE" id="PS51109"/>
    </source>
</evidence>
<dbReference type="EMBL" id="JAJEQC010000008">
    <property type="protein sequence ID" value="MCC2137217.1"/>
    <property type="molecule type" value="Genomic_DNA"/>
</dbReference>
<dbReference type="InterPro" id="IPR059180">
    <property type="entry name" value="3D_YorM"/>
</dbReference>
<dbReference type="CDD" id="cd14667">
    <property type="entry name" value="3D_containing_proteins"/>
    <property type="match status" value="1"/>
</dbReference>
<dbReference type="GO" id="GO:0009254">
    <property type="term" value="P:peptidoglycan turnover"/>
    <property type="evidence" value="ECO:0007669"/>
    <property type="project" value="InterPro"/>
</dbReference>
<dbReference type="RefSeq" id="WP_308449472.1">
    <property type="nucleotide sequence ID" value="NZ_JAJEQC010000008.1"/>
</dbReference>
<dbReference type="InterPro" id="IPR007137">
    <property type="entry name" value="DUF348"/>
</dbReference>
<dbReference type="Pfam" id="PF03990">
    <property type="entry name" value="DUF348"/>
    <property type="match status" value="2"/>
</dbReference>
<accession>A0AAE3AKQ5</accession>
<proteinExistence type="predicted"/>
<dbReference type="GO" id="GO:0004553">
    <property type="term" value="F:hydrolase activity, hydrolyzing O-glycosyl compounds"/>
    <property type="evidence" value="ECO:0007669"/>
    <property type="project" value="InterPro"/>
</dbReference>
<comment type="caution">
    <text evidence="3">The sequence shown here is derived from an EMBL/GenBank/DDBJ whole genome shotgun (WGS) entry which is preliminary data.</text>
</comment>
<keyword evidence="4" id="KW-1185">Reference proteome</keyword>
<name>A0AAE3AKQ5_9FIRM</name>
<dbReference type="InterPro" id="IPR010611">
    <property type="entry name" value="3D_dom"/>
</dbReference>
<dbReference type="AlphaFoldDB" id="A0AAE3AKQ5"/>
<gene>
    <name evidence="3" type="ORF">LKD31_09320</name>
</gene>
<dbReference type="InterPro" id="IPR051933">
    <property type="entry name" value="Resuscitation_pf_RpfB"/>
</dbReference>
<dbReference type="PANTHER" id="PTHR39160:SF4">
    <property type="entry name" value="RESUSCITATION-PROMOTING FACTOR RPFB"/>
    <property type="match status" value="1"/>
</dbReference>
<evidence type="ECO:0000256" key="1">
    <source>
        <dbReference type="ARBA" id="ARBA00022729"/>
    </source>
</evidence>
<protein>
    <submittedName>
        <fullName evidence="3">G5 domain-containing protein</fullName>
    </submittedName>
</protein>
<dbReference type="Proteomes" id="UP001199424">
    <property type="component" value="Unassembled WGS sequence"/>
</dbReference>
<dbReference type="Gene3D" id="2.20.230.10">
    <property type="entry name" value="Resuscitation-promoting factor rpfb"/>
    <property type="match status" value="1"/>
</dbReference>
<evidence type="ECO:0000313" key="3">
    <source>
        <dbReference type="EMBL" id="MCC2137217.1"/>
    </source>
</evidence>
<feature type="domain" description="G5" evidence="2">
    <location>
        <begin position="271"/>
        <end position="351"/>
    </location>
</feature>
<dbReference type="Pfam" id="PF06725">
    <property type="entry name" value="3D"/>
    <property type="match status" value="1"/>
</dbReference>
<dbReference type="PROSITE" id="PS51109">
    <property type="entry name" value="G5"/>
    <property type="match status" value="1"/>
</dbReference>
<keyword evidence="1" id="KW-0732">Signal</keyword>
<sequence>MRHVRKQQKSLMPKILLIVVLVAALSISSVVTVMANTADITVYDGSETYRFSMIGQNPQDILSRAQTEGMAPVSDIDTYDFSPENGTLTVQRFVRVSVKEDNASQMILAPKGKTLSDVFAENEITLGARDTADADLTAALTADIAVQITRAKRVFVSADGKRRMEDLNEGTVEDALKAADITLGENDTVTPAMDTALTNGMRIRVQRYLDLTVTADGKTTEKSVAAENYSDAVEAMGITLGENDRILVATAEGEKQVKAEDNVSSGDVIRVVRIHTEEITENEAVAYSTVYEDTEELYEGETETKTEGVEGEAKVTYTVTYADGEEENRVVKTKEVLKEAKSAVVLRGTKEKQNVFTDASGAPSSFEYSLTGSCTAYYAPAGAVTSIGATPQVGYVAVDPNRIPYGSLLYITAVDGSWTYGYCYAMDTGGAAMCGDIVADLYYDTLEDCTAFGRRDMIVYVVRAGW</sequence>
<dbReference type="PANTHER" id="PTHR39160">
    <property type="entry name" value="CELL WALL-BINDING PROTEIN YOCH"/>
    <property type="match status" value="1"/>
</dbReference>
<evidence type="ECO:0000313" key="4">
    <source>
        <dbReference type="Proteomes" id="UP001199424"/>
    </source>
</evidence>
<dbReference type="InterPro" id="IPR011098">
    <property type="entry name" value="G5_dom"/>
</dbReference>
<reference evidence="3" key="1">
    <citation type="submission" date="2021-10" db="EMBL/GenBank/DDBJ databases">
        <title>Anaerobic single-cell dispensing facilitates the cultivation of human gut bacteria.</title>
        <authorList>
            <person name="Afrizal A."/>
        </authorList>
    </citation>
    <scope>NUCLEOTIDE SEQUENCE</scope>
    <source>
        <strain evidence="3">CLA-AA-H250</strain>
    </source>
</reference>
<dbReference type="Pfam" id="PF07501">
    <property type="entry name" value="G5"/>
    <property type="match status" value="1"/>
</dbReference>